<name>A0A1I6K212_9EURY</name>
<keyword evidence="2" id="KW-0472">Membrane</keyword>
<keyword evidence="2" id="KW-0812">Transmembrane</keyword>
<dbReference type="AlphaFoldDB" id="A0A1I6K212"/>
<feature type="transmembrane region" description="Helical" evidence="2">
    <location>
        <begin position="53"/>
        <end position="71"/>
    </location>
</feature>
<evidence type="ECO:0000256" key="2">
    <source>
        <dbReference type="SAM" id="Phobius"/>
    </source>
</evidence>
<dbReference type="STRING" id="767519.SAMN05216559_0066"/>
<feature type="domain" description="SHOCT" evidence="3">
    <location>
        <begin position="96"/>
        <end position="123"/>
    </location>
</feature>
<dbReference type="RefSeq" id="WP_089812791.1">
    <property type="nucleotide sequence ID" value="NZ_FOZK01000001.1"/>
</dbReference>
<organism evidence="4 5">
    <name type="scientific">Halomicrobium zhouii</name>
    <dbReference type="NCBI Taxonomy" id="767519"/>
    <lineage>
        <taxon>Archaea</taxon>
        <taxon>Methanobacteriati</taxon>
        <taxon>Methanobacteriota</taxon>
        <taxon>Stenosarchaea group</taxon>
        <taxon>Halobacteria</taxon>
        <taxon>Halobacteriales</taxon>
        <taxon>Haloarculaceae</taxon>
        <taxon>Halomicrobium</taxon>
    </lineage>
</organism>
<feature type="region of interest" description="Disordered" evidence="1">
    <location>
        <begin position="121"/>
        <end position="154"/>
    </location>
</feature>
<dbReference type="EMBL" id="FOZK01000001">
    <property type="protein sequence ID" value="SFR85292.1"/>
    <property type="molecule type" value="Genomic_DNA"/>
</dbReference>
<gene>
    <name evidence="4" type="ORF">SAMN05216559_0066</name>
</gene>
<evidence type="ECO:0000313" key="5">
    <source>
        <dbReference type="Proteomes" id="UP000199062"/>
    </source>
</evidence>
<dbReference type="OrthoDB" id="53394at2157"/>
<evidence type="ECO:0000256" key="1">
    <source>
        <dbReference type="SAM" id="MobiDB-lite"/>
    </source>
</evidence>
<feature type="compositionally biased region" description="Basic and acidic residues" evidence="1">
    <location>
        <begin position="138"/>
        <end position="154"/>
    </location>
</feature>
<feature type="transmembrane region" description="Helical" evidence="2">
    <location>
        <begin position="20"/>
        <end position="41"/>
    </location>
</feature>
<dbReference type="Proteomes" id="UP000199062">
    <property type="component" value="Unassembled WGS sequence"/>
</dbReference>
<accession>A0A1I6K212</accession>
<protein>
    <submittedName>
        <fullName evidence="4">Short C-terminal domain-containing protein</fullName>
    </submittedName>
</protein>
<keyword evidence="2" id="KW-1133">Transmembrane helix</keyword>
<reference evidence="4 5" key="1">
    <citation type="submission" date="2016-10" db="EMBL/GenBank/DDBJ databases">
        <authorList>
            <person name="de Groot N.N."/>
        </authorList>
    </citation>
    <scope>NUCLEOTIDE SEQUENCE [LARGE SCALE GENOMIC DNA]</scope>
    <source>
        <strain evidence="4 5">CGMCC 1.10457</strain>
    </source>
</reference>
<sequence length="154" mass="16424">MPALQFDHRLLSPLGVAEKCLALVPILLALSTGVVALLQVVNGLPAESILETLIVGWLLATPVAALVLWPLPDAVPVPDLGDAVARADQAEADSDDPVQRLRDRYAAGDIGQEEFERRLDDLLATEETSVGDPATGDRSSRHVSGESEPVTERE</sequence>
<proteinExistence type="predicted"/>
<dbReference type="Pfam" id="PF09851">
    <property type="entry name" value="SHOCT"/>
    <property type="match status" value="1"/>
</dbReference>
<keyword evidence="5" id="KW-1185">Reference proteome</keyword>
<evidence type="ECO:0000259" key="3">
    <source>
        <dbReference type="Pfam" id="PF09851"/>
    </source>
</evidence>
<evidence type="ECO:0000313" key="4">
    <source>
        <dbReference type="EMBL" id="SFR85292.1"/>
    </source>
</evidence>
<dbReference type="InterPro" id="IPR018649">
    <property type="entry name" value="SHOCT"/>
</dbReference>